<keyword evidence="3" id="KW-0326">Glycosidase</keyword>
<dbReference type="InterPro" id="IPR031712">
    <property type="entry name" value="DUF5077"/>
</dbReference>
<dbReference type="InterPro" id="IPR000933">
    <property type="entry name" value="Glyco_hydro_29"/>
</dbReference>
<dbReference type="GO" id="GO:0016139">
    <property type="term" value="P:glycoside catabolic process"/>
    <property type="evidence" value="ECO:0007669"/>
    <property type="project" value="TreeGrafter"/>
</dbReference>
<dbReference type="GO" id="GO:0005764">
    <property type="term" value="C:lysosome"/>
    <property type="evidence" value="ECO:0007669"/>
    <property type="project" value="TreeGrafter"/>
</dbReference>
<dbReference type="InterPro" id="IPR057739">
    <property type="entry name" value="Glyco_hydro_29_N"/>
</dbReference>
<sequence>MTFSLTRKSLIALIVSGSFNFCSFAQNAVKPTVSANKMDWWREARFGMFIHWGVYAVPAGVYDGKNIDGLGEWIMQDAKIPVNVYAQYAKQFNPTKYNAEQWVLMAKNAGMKYIVITSKHHDGFALFDSKASNWNVVKATPYGKDILKPLVDACRKYNMKLGFYYSQANDWSNAGGAAAFGHWDKFQESRTMDQYLDSVAIPQVKEILTQYGDVVELWWDVPTDMSKARAEKLNALLSLQPGIITNDRLGGGFQGDITTPEQYIPATGIAGRDWETCMTMNGTWGFKKNDGNWKSSEELIRNLIDIASKGGNYLLNVGPDEMGEFPEPIVARLKNIGAWMDINHEAIYGTTASPFKVLPWAGRCTKKVTTSGATLYLHVFSNPGAHAILLPGLKNKISSIKWLANGNALEAKNISEGVVISLPNELPNAVASVIKVEVKGALQIDPYVINSAPDGSFTLKAETADIHNKQGETSALVEGDWSNRNIGYWTSSAASVSWTIHVAKPGTYACMLTAATPAQQSKFSIGIADQKIDGTITNTGGYNNYKEFTTGKIVISKAGTYTVTAQPDPKEWQAINLRQLKLVP</sequence>
<evidence type="ECO:0000256" key="3">
    <source>
        <dbReference type="ARBA" id="ARBA00023295"/>
    </source>
</evidence>
<evidence type="ECO:0000256" key="4">
    <source>
        <dbReference type="SAM" id="SignalP"/>
    </source>
</evidence>
<dbReference type="EMBL" id="JAHSPG010000011">
    <property type="protein sequence ID" value="MBV4358339.1"/>
    <property type="molecule type" value="Genomic_DNA"/>
</dbReference>
<proteinExistence type="predicted"/>
<comment type="caution">
    <text evidence="7">The sequence shown here is derived from an EMBL/GenBank/DDBJ whole genome shotgun (WGS) entry which is preliminary data.</text>
</comment>
<feature type="domain" description="Glycoside hydrolase family 29 N-terminal" evidence="5">
    <location>
        <begin position="30"/>
        <end position="345"/>
    </location>
</feature>
<protein>
    <submittedName>
        <fullName evidence="7">Alpha-L-fucosidase</fullName>
    </submittedName>
</protein>
<dbReference type="Pfam" id="PF16871">
    <property type="entry name" value="DUF5077"/>
    <property type="match status" value="1"/>
</dbReference>
<gene>
    <name evidence="7" type="ORF">KTO63_14335</name>
</gene>
<feature type="domain" description="DUF5077" evidence="6">
    <location>
        <begin position="481"/>
        <end position="570"/>
    </location>
</feature>
<evidence type="ECO:0000313" key="8">
    <source>
        <dbReference type="Proteomes" id="UP000812270"/>
    </source>
</evidence>
<dbReference type="AlphaFoldDB" id="A0A9E2W4Y8"/>
<keyword evidence="8" id="KW-1185">Reference proteome</keyword>
<dbReference type="GO" id="GO:0004560">
    <property type="term" value="F:alpha-L-fucosidase activity"/>
    <property type="evidence" value="ECO:0007669"/>
    <property type="project" value="InterPro"/>
</dbReference>
<evidence type="ECO:0000259" key="6">
    <source>
        <dbReference type="Pfam" id="PF16871"/>
    </source>
</evidence>
<keyword evidence="2" id="KW-0378">Hydrolase</keyword>
<dbReference type="Pfam" id="PF01120">
    <property type="entry name" value="Alpha_L_fucos"/>
    <property type="match status" value="1"/>
</dbReference>
<keyword evidence="1 4" id="KW-0732">Signal</keyword>
<name>A0A9E2W4Y8_9BACT</name>
<dbReference type="PANTHER" id="PTHR10030">
    <property type="entry name" value="ALPHA-L-FUCOSIDASE"/>
    <property type="match status" value="1"/>
</dbReference>
<evidence type="ECO:0000256" key="2">
    <source>
        <dbReference type="ARBA" id="ARBA00022801"/>
    </source>
</evidence>
<organism evidence="7 8">
    <name type="scientific">Pinibacter aurantiacus</name>
    <dbReference type="NCBI Taxonomy" id="2851599"/>
    <lineage>
        <taxon>Bacteria</taxon>
        <taxon>Pseudomonadati</taxon>
        <taxon>Bacteroidota</taxon>
        <taxon>Chitinophagia</taxon>
        <taxon>Chitinophagales</taxon>
        <taxon>Chitinophagaceae</taxon>
        <taxon>Pinibacter</taxon>
    </lineage>
</organism>
<evidence type="ECO:0000313" key="7">
    <source>
        <dbReference type="EMBL" id="MBV4358339.1"/>
    </source>
</evidence>
<dbReference type="GO" id="GO:0006004">
    <property type="term" value="P:fucose metabolic process"/>
    <property type="evidence" value="ECO:0007669"/>
    <property type="project" value="TreeGrafter"/>
</dbReference>
<dbReference type="SMART" id="SM00812">
    <property type="entry name" value="Alpha_L_fucos"/>
    <property type="match status" value="1"/>
</dbReference>
<reference evidence="7" key="1">
    <citation type="submission" date="2021-06" db="EMBL/GenBank/DDBJ databases">
        <authorList>
            <person name="Huq M.A."/>
        </authorList>
    </citation>
    <scope>NUCLEOTIDE SEQUENCE</scope>
    <source>
        <strain evidence="7">MAH-26</strain>
    </source>
</reference>
<evidence type="ECO:0000256" key="1">
    <source>
        <dbReference type="ARBA" id="ARBA00022729"/>
    </source>
</evidence>
<accession>A0A9E2W4Y8</accession>
<dbReference type="PANTHER" id="PTHR10030:SF37">
    <property type="entry name" value="ALPHA-L-FUCOSIDASE-RELATED"/>
    <property type="match status" value="1"/>
</dbReference>
<feature type="chain" id="PRO_5038344421" evidence="4">
    <location>
        <begin position="28"/>
        <end position="584"/>
    </location>
</feature>
<dbReference type="RefSeq" id="WP_217792008.1">
    <property type="nucleotide sequence ID" value="NZ_JAHSPG010000011.1"/>
</dbReference>
<dbReference type="Proteomes" id="UP000812270">
    <property type="component" value="Unassembled WGS sequence"/>
</dbReference>
<evidence type="ECO:0000259" key="5">
    <source>
        <dbReference type="Pfam" id="PF01120"/>
    </source>
</evidence>
<feature type="signal peptide" evidence="4">
    <location>
        <begin position="1"/>
        <end position="27"/>
    </location>
</feature>